<accession>W5SPM8</accession>
<protein>
    <submittedName>
        <fullName evidence="1">Uncharacterized protein</fullName>
    </submittedName>
</protein>
<dbReference type="EMBL" id="CP005829">
    <property type="protein sequence ID" value="AHH08588.1"/>
    <property type="molecule type" value="Genomic_DNA"/>
</dbReference>
<dbReference type="AlphaFoldDB" id="W5SPM8"/>
<organism evidence="1 2">
    <name type="scientific">Borrelia anserina BA2</name>
    <dbReference type="NCBI Taxonomy" id="1313293"/>
    <lineage>
        <taxon>Bacteria</taxon>
        <taxon>Pseudomonadati</taxon>
        <taxon>Spirochaetota</taxon>
        <taxon>Spirochaetia</taxon>
        <taxon>Spirochaetales</taxon>
        <taxon>Borreliaceae</taxon>
        <taxon>Borrelia</taxon>
    </lineage>
</organism>
<dbReference type="PATRIC" id="fig|1313293.3.peg.634"/>
<name>W5SPM8_BORAN</name>
<gene>
    <name evidence="1" type="ORF">BAN_0053500</name>
</gene>
<evidence type="ECO:0000313" key="1">
    <source>
        <dbReference type="EMBL" id="AHH08588.1"/>
    </source>
</evidence>
<reference evidence="1 2" key="1">
    <citation type="submission" date="2013-04" db="EMBL/GenBank/DDBJ databases">
        <title>Comparative Genomics of Relapsing Fever Spirochetes.</title>
        <authorList>
            <person name="Schwan T.G."/>
            <person name="Raffel S.J."/>
            <person name="Porcella S.F."/>
            <person name="Martens C.A."/>
            <person name="Bruno D.P."/>
            <person name="Rickefs S.M."/>
            <person name="Barbian K.B."/>
        </authorList>
    </citation>
    <scope>NUCLEOTIDE SEQUENCE [LARGE SCALE GENOMIC DNA]</scope>
    <source>
        <strain evidence="1 2">BA2</strain>
    </source>
</reference>
<dbReference type="Proteomes" id="UP000019262">
    <property type="component" value="Chromosome"/>
</dbReference>
<evidence type="ECO:0000313" key="2">
    <source>
        <dbReference type="Proteomes" id="UP000019262"/>
    </source>
</evidence>
<dbReference type="HOGENOM" id="CLU_1923546_0_0_12"/>
<sequence>MHFLFFVLCNPVICKDSIIFFNVQLIFNILNDSRGGFMLKSQFFVKKCKRCISENEVLINNVKSVENVFYDFLKIFDRKALESAFNYYYENFDFDEGIYSFIDRFIPIIDFLSLEVLDYEFNINEKKLILEIFDSSAYSFEVDKLNEFARAVVSLGILN</sequence>
<proteinExistence type="predicted"/>